<proteinExistence type="predicted"/>
<evidence type="ECO:0000256" key="1">
    <source>
        <dbReference type="SAM" id="SignalP"/>
    </source>
</evidence>
<protein>
    <recommendedName>
        <fullName evidence="4">ATPase</fullName>
    </recommendedName>
</protein>
<name>A0A510IHQ4_9VIBR</name>
<dbReference type="AlphaFoldDB" id="A0A510IHQ4"/>
<dbReference type="Proteomes" id="UP000315115">
    <property type="component" value="Chromosome 2"/>
</dbReference>
<evidence type="ECO:0000313" key="2">
    <source>
        <dbReference type="EMBL" id="BBL91976.1"/>
    </source>
</evidence>
<evidence type="ECO:0000313" key="3">
    <source>
        <dbReference type="Proteomes" id="UP000315115"/>
    </source>
</evidence>
<reference evidence="3" key="1">
    <citation type="submission" date="2019-07" db="EMBL/GenBank/DDBJ databases">
        <title>Complete Genome Sequences of Vibrion rotiferianus strain AM7.</title>
        <authorList>
            <person name="Miyazaki K."/>
            <person name="Wiseschart A."/>
            <person name="Pootanakit K."/>
            <person name="Ishimori K."/>
            <person name="Kitahara K."/>
        </authorList>
    </citation>
    <scope>NUCLEOTIDE SEQUENCE [LARGE SCALE GENOMIC DNA]</scope>
    <source>
        <strain evidence="3">AM7</strain>
    </source>
</reference>
<keyword evidence="1" id="KW-0732">Signal</keyword>
<dbReference type="EMBL" id="AP019799">
    <property type="protein sequence ID" value="BBL91976.1"/>
    <property type="molecule type" value="Genomic_DNA"/>
</dbReference>
<accession>A0A510IHQ4</accession>
<dbReference type="RefSeq" id="WP_038886086.1">
    <property type="nucleotide sequence ID" value="NZ_AP019799.1"/>
</dbReference>
<evidence type="ECO:0008006" key="4">
    <source>
        <dbReference type="Google" id="ProtNLM"/>
    </source>
</evidence>
<feature type="signal peptide" evidence="1">
    <location>
        <begin position="1"/>
        <end position="23"/>
    </location>
</feature>
<feature type="chain" id="PRO_5021710216" description="ATPase" evidence="1">
    <location>
        <begin position="24"/>
        <end position="187"/>
    </location>
</feature>
<gene>
    <name evidence="2" type="ORF">VroAM7_46290</name>
</gene>
<organism evidence="2 3">
    <name type="scientific">Vibrio rotiferianus</name>
    <dbReference type="NCBI Taxonomy" id="190895"/>
    <lineage>
        <taxon>Bacteria</taxon>
        <taxon>Pseudomonadati</taxon>
        <taxon>Pseudomonadota</taxon>
        <taxon>Gammaproteobacteria</taxon>
        <taxon>Vibrionales</taxon>
        <taxon>Vibrionaceae</taxon>
        <taxon>Vibrio</taxon>
    </lineage>
</organism>
<sequence>MHSLFSQWLVISSITCCSFALFAKEQPQCNENSWNNNLTQFNRLESTYNRHATTYNQLLNEHKQRRLLTQTFSEPDISLLWQSESKKALLENQLNAARLFVNKVKENANLVRKLSGVLDSNANNWQKIALGCQQEQYQVNQIVADWYHTQALELGSQINQLTTQFDALKAQYDREVATLLRVQNPSN</sequence>